<name>A0ABN8JFR6_9HYPH</name>
<evidence type="ECO:0000313" key="2">
    <source>
        <dbReference type="Proteomes" id="UP001153050"/>
    </source>
</evidence>
<dbReference type="EMBL" id="CAKXZT010000044">
    <property type="protein sequence ID" value="CAH2396500.1"/>
    <property type="molecule type" value="Genomic_DNA"/>
</dbReference>
<keyword evidence="2" id="KW-1185">Reference proteome</keyword>
<dbReference type="Proteomes" id="UP001153050">
    <property type="component" value="Unassembled WGS sequence"/>
</dbReference>
<protein>
    <submittedName>
        <fullName evidence="1">Uncharacterized protein</fullName>
    </submittedName>
</protein>
<reference evidence="1 2" key="1">
    <citation type="submission" date="2022-03" db="EMBL/GenBank/DDBJ databases">
        <authorList>
            <person name="Brunel B."/>
        </authorList>
    </citation>
    <scope>NUCLEOTIDE SEQUENCE [LARGE SCALE GENOMIC DNA]</scope>
    <source>
        <strain evidence="1">STM5069sample</strain>
    </source>
</reference>
<accession>A0ABN8JFR6</accession>
<comment type="caution">
    <text evidence="1">The sequence shown here is derived from an EMBL/GenBank/DDBJ whole genome shotgun (WGS) entry which is preliminary data.</text>
</comment>
<organism evidence="1 2">
    <name type="scientific">Mesorhizobium escarrei</name>
    <dbReference type="NCBI Taxonomy" id="666018"/>
    <lineage>
        <taxon>Bacteria</taxon>
        <taxon>Pseudomonadati</taxon>
        <taxon>Pseudomonadota</taxon>
        <taxon>Alphaproteobacteria</taxon>
        <taxon>Hyphomicrobiales</taxon>
        <taxon>Phyllobacteriaceae</taxon>
        <taxon>Mesorhizobium</taxon>
    </lineage>
</organism>
<sequence>MPANSKAGASICPAPLPCRASPLKGTLVGEISRFNAPLAPATVEIIVKAEVMADLPLRGDARQGGGGAVPPALLAAAGRAALSDRSASTG</sequence>
<proteinExistence type="predicted"/>
<evidence type="ECO:0000313" key="1">
    <source>
        <dbReference type="EMBL" id="CAH2396500.1"/>
    </source>
</evidence>
<gene>
    <name evidence="1" type="ORF">MES5069_1380005</name>
</gene>